<evidence type="ECO:0000256" key="1">
    <source>
        <dbReference type="SAM" id="MobiDB-lite"/>
    </source>
</evidence>
<dbReference type="RefSeq" id="XP_005762170.1">
    <property type="nucleotide sequence ID" value="XM_005762113.1"/>
</dbReference>
<keyword evidence="3" id="KW-1185">Reference proteome</keyword>
<accession>A0A0D3J3M6</accession>
<sequence>MFSLLLVALAAKRRWDDSDVAQGRGGAARGPRVAVVLAGPARTLATRSVVRGLKRHVLSSSLYDATLFAALTLDAPLPDVPLSGYNASLLRALSAQSLVDRALGFLAPRALAFFNASDAVASIGRRACSGIPTPPTALRGPLATKHEWVVELYAAQLGFSLLRTDEMASGLRYMFVLRLRPDLLFRGPLFSAVQPAPNVSVAAPPDRASDFAVLGAHAAPAYFNAFGAAASCALAPPFAPAGCHSAASVAAQMALHAAKVATAPPVAVPAAACLVNISGSGCTGGAWGASEACAAARKSGFGLEEGEYAPLDAGHADPYASLRTGEESAADTPKSEGGSLAPSDFAFNDKS</sequence>
<name>A0A0D3J3M6_EMIH1</name>
<dbReference type="EnsemblProtists" id="EOD09741">
    <property type="protein sequence ID" value="EOD09741"/>
    <property type="gene ID" value="EMIHUDRAFT_452806"/>
</dbReference>
<dbReference type="RefSeq" id="XP_005770540.1">
    <property type="nucleotide sequence ID" value="XM_005770483.1"/>
</dbReference>
<reference evidence="3" key="1">
    <citation type="journal article" date="2013" name="Nature">
        <title>Pan genome of the phytoplankton Emiliania underpins its global distribution.</title>
        <authorList>
            <person name="Read B.A."/>
            <person name="Kegel J."/>
            <person name="Klute M.J."/>
            <person name="Kuo A."/>
            <person name="Lefebvre S.C."/>
            <person name="Maumus F."/>
            <person name="Mayer C."/>
            <person name="Miller J."/>
            <person name="Monier A."/>
            <person name="Salamov A."/>
            <person name="Young J."/>
            <person name="Aguilar M."/>
            <person name="Claverie J.M."/>
            <person name="Frickenhaus S."/>
            <person name="Gonzalez K."/>
            <person name="Herman E.K."/>
            <person name="Lin Y.C."/>
            <person name="Napier J."/>
            <person name="Ogata H."/>
            <person name="Sarno A.F."/>
            <person name="Shmutz J."/>
            <person name="Schroeder D."/>
            <person name="de Vargas C."/>
            <person name="Verret F."/>
            <person name="von Dassow P."/>
            <person name="Valentin K."/>
            <person name="Van de Peer Y."/>
            <person name="Wheeler G."/>
            <person name="Dacks J.B."/>
            <person name="Delwiche C.F."/>
            <person name="Dyhrman S.T."/>
            <person name="Glockner G."/>
            <person name="John U."/>
            <person name="Richards T."/>
            <person name="Worden A.Z."/>
            <person name="Zhang X."/>
            <person name="Grigoriev I.V."/>
            <person name="Allen A.E."/>
            <person name="Bidle K."/>
            <person name="Borodovsky M."/>
            <person name="Bowler C."/>
            <person name="Brownlee C."/>
            <person name="Cock J.M."/>
            <person name="Elias M."/>
            <person name="Gladyshev V.N."/>
            <person name="Groth M."/>
            <person name="Guda C."/>
            <person name="Hadaegh A."/>
            <person name="Iglesias-Rodriguez M.D."/>
            <person name="Jenkins J."/>
            <person name="Jones B.M."/>
            <person name="Lawson T."/>
            <person name="Leese F."/>
            <person name="Lindquist E."/>
            <person name="Lobanov A."/>
            <person name="Lomsadze A."/>
            <person name="Malik S.B."/>
            <person name="Marsh M.E."/>
            <person name="Mackinder L."/>
            <person name="Mock T."/>
            <person name="Mueller-Roeber B."/>
            <person name="Pagarete A."/>
            <person name="Parker M."/>
            <person name="Probert I."/>
            <person name="Quesneville H."/>
            <person name="Raines C."/>
            <person name="Rensing S.A."/>
            <person name="Riano-Pachon D.M."/>
            <person name="Richier S."/>
            <person name="Rokitta S."/>
            <person name="Shiraiwa Y."/>
            <person name="Soanes D.M."/>
            <person name="van der Giezen M."/>
            <person name="Wahlund T.M."/>
            <person name="Williams B."/>
            <person name="Wilson W."/>
            <person name="Wolfe G."/>
            <person name="Wurch L.L."/>
        </authorList>
    </citation>
    <scope>NUCLEOTIDE SEQUENCE</scope>
</reference>
<dbReference type="HOGENOM" id="CLU_790917_0_0_1"/>
<dbReference type="EnsemblProtists" id="EOD18111">
    <property type="protein sequence ID" value="EOD18111"/>
    <property type="gene ID" value="EMIHUDRAFT_447940"/>
</dbReference>
<evidence type="ECO:0000313" key="2">
    <source>
        <dbReference type="EnsemblProtists" id="EOD18111"/>
    </source>
</evidence>
<dbReference type="Proteomes" id="UP000013827">
    <property type="component" value="Unassembled WGS sequence"/>
</dbReference>
<dbReference type="GeneID" id="19046112"/>
<dbReference type="KEGG" id="ehx:EMIHUDRAFT_452806"/>
<dbReference type="AlphaFoldDB" id="A0A0D3J3M6"/>
<evidence type="ECO:0000313" key="3">
    <source>
        <dbReference type="Proteomes" id="UP000013827"/>
    </source>
</evidence>
<proteinExistence type="predicted"/>
<dbReference type="PaxDb" id="2903-EOD09741"/>
<feature type="region of interest" description="Disordered" evidence="1">
    <location>
        <begin position="312"/>
        <end position="351"/>
    </location>
</feature>
<protein>
    <submittedName>
        <fullName evidence="2">Uncharacterized protein</fullName>
    </submittedName>
</protein>
<dbReference type="KEGG" id="ehx:EMIHUDRAFT_447940"/>
<dbReference type="GeneID" id="17255992"/>
<organism evidence="2 3">
    <name type="scientific">Emiliania huxleyi (strain CCMP1516)</name>
    <dbReference type="NCBI Taxonomy" id="280463"/>
    <lineage>
        <taxon>Eukaryota</taxon>
        <taxon>Haptista</taxon>
        <taxon>Haptophyta</taxon>
        <taxon>Prymnesiophyceae</taxon>
        <taxon>Isochrysidales</taxon>
        <taxon>Noelaerhabdaceae</taxon>
        <taxon>Emiliania</taxon>
    </lineage>
</organism>
<reference evidence="2" key="2">
    <citation type="submission" date="2024-10" db="UniProtKB">
        <authorList>
            <consortium name="EnsemblProtists"/>
        </authorList>
    </citation>
    <scope>IDENTIFICATION</scope>
</reference>